<dbReference type="eggNOG" id="ENOG50334U0">
    <property type="taxonomic scope" value="Bacteria"/>
</dbReference>
<evidence type="ECO:0000313" key="1">
    <source>
        <dbReference type="EMBL" id="KEK24137.1"/>
    </source>
</evidence>
<dbReference type="Pfam" id="PF19903">
    <property type="entry name" value="DUF6376"/>
    <property type="match status" value="1"/>
</dbReference>
<dbReference type="InterPro" id="IPR045956">
    <property type="entry name" value="DUF6376"/>
</dbReference>
<dbReference type="Proteomes" id="UP000027778">
    <property type="component" value="Unassembled WGS sequence"/>
</dbReference>
<organism evidence="1 2">
    <name type="scientific">Bacillus gaemokensis</name>
    <dbReference type="NCBI Taxonomy" id="574375"/>
    <lineage>
        <taxon>Bacteria</taxon>
        <taxon>Bacillati</taxon>
        <taxon>Bacillota</taxon>
        <taxon>Bacilli</taxon>
        <taxon>Bacillales</taxon>
        <taxon>Bacillaceae</taxon>
        <taxon>Bacillus</taxon>
        <taxon>Bacillus cereus group</taxon>
    </lineage>
</organism>
<evidence type="ECO:0008006" key="3">
    <source>
        <dbReference type="Google" id="ProtNLM"/>
    </source>
</evidence>
<sequence length="149" mass="16648">MTIKKALLFLFVMVIGLTGCSMIEEGKNSIDYAQKATDYVNEVSTFANEAPGLVEKAINDSAARKELETKLGEIQKDIPAFNELTPPDVAKDIHQQIVGYNEKLNALIDTTTKKIEQGKMDVEQFKNSELMQTVQQVRDLKDKVQNLGQ</sequence>
<accession>A0A073KCE3</accession>
<keyword evidence="2" id="KW-1185">Reference proteome</keyword>
<dbReference type="EMBL" id="JOTM01000009">
    <property type="protein sequence ID" value="KEK24137.1"/>
    <property type="molecule type" value="Genomic_DNA"/>
</dbReference>
<dbReference type="RefSeq" id="WP_033674767.1">
    <property type="nucleotide sequence ID" value="NZ_JOTM01000009.1"/>
</dbReference>
<dbReference type="PROSITE" id="PS51257">
    <property type="entry name" value="PROKAR_LIPOPROTEIN"/>
    <property type="match status" value="1"/>
</dbReference>
<evidence type="ECO:0000313" key="2">
    <source>
        <dbReference type="Proteomes" id="UP000027778"/>
    </source>
</evidence>
<proteinExistence type="predicted"/>
<dbReference type="AlphaFoldDB" id="A0A073KCE3"/>
<protein>
    <recommendedName>
        <fullName evidence="3">Lipoprotein</fullName>
    </recommendedName>
</protein>
<comment type="caution">
    <text evidence="1">The sequence shown here is derived from an EMBL/GenBank/DDBJ whole genome shotgun (WGS) entry which is preliminary data.</text>
</comment>
<gene>
    <name evidence="1" type="ORF">BAGA_29225</name>
</gene>
<dbReference type="OrthoDB" id="2607309at2"/>
<reference evidence="1 2" key="1">
    <citation type="submission" date="2014-06" db="EMBL/GenBank/DDBJ databases">
        <title>Draft genome sequence of Bacillus gaemokensis JCM 15801 (MCCC 1A00707).</title>
        <authorList>
            <person name="Lai Q."/>
            <person name="Liu Y."/>
            <person name="Shao Z."/>
        </authorList>
    </citation>
    <scope>NUCLEOTIDE SEQUENCE [LARGE SCALE GENOMIC DNA]</scope>
    <source>
        <strain evidence="1 2">JCM 15801</strain>
    </source>
</reference>
<name>A0A073KCE3_9BACI</name>